<feature type="compositionally biased region" description="Low complexity" evidence="1">
    <location>
        <begin position="228"/>
        <end position="242"/>
    </location>
</feature>
<feature type="compositionally biased region" description="Pro residues" evidence="1">
    <location>
        <begin position="265"/>
        <end position="274"/>
    </location>
</feature>
<name>A0AA38UBN7_9AGAR</name>
<proteinExistence type="predicted"/>
<comment type="caution">
    <text evidence="2">The sequence shown here is derived from an EMBL/GenBank/DDBJ whole genome shotgun (WGS) entry which is preliminary data.</text>
</comment>
<dbReference type="AlphaFoldDB" id="A0AA38UBN7"/>
<gene>
    <name evidence="2" type="ORF">F5878DRAFT_726946</name>
</gene>
<feature type="region of interest" description="Disordered" evidence="1">
    <location>
        <begin position="192"/>
        <end position="276"/>
    </location>
</feature>
<keyword evidence="3" id="KW-1185">Reference proteome</keyword>
<sequence>MFNTASPYSNDSTESLIETRYLSASGRDSAPASPMSSTFFDHPDILARSISPVPSNYAVYARSRPTSTDSSFLDFQAFSPSRLQLATSANNSSLMEKVAEQLRQVDDKDKESQASSPVSDKASLASKQTTRSRMVRRSDPVEPIVEGDQVDNVPGVLIDAKAQEAHGQVEKKKSKRFFPKFFRRALSTSGALNAQILDRSTAPSKPGPGPRPLASSTRANTSPAAFDTASISTSKTKAKSPSLFRFKHKAEPTGKSPTESTTPAIPSPPSPGSPAPLTAEIIQRRRQVRRSGSFAGFSSSGFAAAAARPKSPVVFDSYAHHPHMGVTTNEDNFEDELDALTLEAAALSAQIGRRWMYAEDRI</sequence>
<evidence type="ECO:0000313" key="2">
    <source>
        <dbReference type="EMBL" id="KAJ3836221.1"/>
    </source>
</evidence>
<feature type="region of interest" description="Disordered" evidence="1">
    <location>
        <begin position="103"/>
        <end position="148"/>
    </location>
</feature>
<accession>A0AA38UBN7</accession>
<dbReference type="Proteomes" id="UP001163846">
    <property type="component" value="Unassembled WGS sequence"/>
</dbReference>
<feature type="compositionally biased region" description="Polar residues" evidence="1">
    <location>
        <begin position="214"/>
        <end position="223"/>
    </location>
</feature>
<evidence type="ECO:0000256" key="1">
    <source>
        <dbReference type="SAM" id="MobiDB-lite"/>
    </source>
</evidence>
<protein>
    <submittedName>
        <fullName evidence="2">Uncharacterized protein</fullName>
    </submittedName>
</protein>
<reference evidence="2" key="1">
    <citation type="submission" date="2022-08" db="EMBL/GenBank/DDBJ databases">
        <authorList>
            <consortium name="DOE Joint Genome Institute"/>
            <person name="Min B."/>
            <person name="Riley R."/>
            <person name="Sierra-Patev S."/>
            <person name="Naranjo-Ortiz M."/>
            <person name="Looney B."/>
            <person name="Konkel Z."/>
            <person name="Slot J.C."/>
            <person name="Sakamoto Y."/>
            <person name="Steenwyk J.L."/>
            <person name="Rokas A."/>
            <person name="Carro J."/>
            <person name="Camarero S."/>
            <person name="Ferreira P."/>
            <person name="Molpeceres G."/>
            <person name="Ruiz-Duenas F.J."/>
            <person name="Serrano A."/>
            <person name="Henrissat B."/>
            <person name="Drula E."/>
            <person name="Hughes K.W."/>
            <person name="Mata J.L."/>
            <person name="Ishikawa N.K."/>
            <person name="Vargas-Isla R."/>
            <person name="Ushijima S."/>
            <person name="Smith C.A."/>
            <person name="Ahrendt S."/>
            <person name="Andreopoulos W."/>
            <person name="He G."/>
            <person name="Labutti K."/>
            <person name="Lipzen A."/>
            <person name="Ng V."/>
            <person name="Sandor L."/>
            <person name="Barry K."/>
            <person name="Martinez A.T."/>
            <person name="Xiao Y."/>
            <person name="Gibbons J.G."/>
            <person name="Terashima K."/>
            <person name="Hibbett D.S."/>
            <person name="Grigoriev I.V."/>
        </authorList>
    </citation>
    <scope>NUCLEOTIDE SEQUENCE</scope>
    <source>
        <strain evidence="2">TFB9207</strain>
    </source>
</reference>
<organism evidence="2 3">
    <name type="scientific">Lentinula raphanica</name>
    <dbReference type="NCBI Taxonomy" id="153919"/>
    <lineage>
        <taxon>Eukaryota</taxon>
        <taxon>Fungi</taxon>
        <taxon>Dikarya</taxon>
        <taxon>Basidiomycota</taxon>
        <taxon>Agaricomycotina</taxon>
        <taxon>Agaricomycetes</taxon>
        <taxon>Agaricomycetidae</taxon>
        <taxon>Agaricales</taxon>
        <taxon>Marasmiineae</taxon>
        <taxon>Omphalotaceae</taxon>
        <taxon>Lentinula</taxon>
    </lineage>
</organism>
<feature type="compositionally biased region" description="Basic and acidic residues" evidence="1">
    <location>
        <begin position="103"/>
        <end position="112"/>
    </location>
</feature>
<evidence type="ECO:0000313" key="3">
    <source>
        <dbReference type="Proteomes" id="UP001163846"/>
    </source>
</evidence>
<dbReference type="EMBL" id="MU806339">
    <property type="protein sequence ID" value="KAJ3836221.1"/>
    <property type="molecule type" value="Genomic_DNA"/>
</dbReference>